<dbReference type="Pfam" id="PF08564">
    <property type="entry name" value="CDC37_C"/>
    <property type="match status" value="1"/>
</dbReference>
<feature type="domain" description="Cdc37 C-terminal" evidence="1">
    <location>
        <begin position="56"/>
        <end position="134"/>
    </location>
</feature>
<dbReference type="GO" id="GO:0051082">
    <property type="term" value="F:unfolded protein binding"/>
    <property type="evidence" value="ECO:0007669"/>
    <property type="project" value="TreeGrafter"/>
</dbReference>
<dbReference type="GeneID" id="122131974"/>
<dbReference type="RefSeq" id="XP_042562636.1">
    <property type="nucleotide sequence ID" value="XM_042706702.1"/>
</dbReference>
<sequence>INHTHLVLTGCTVSFFLLKAGQEGYLDVFHTELEAFKRRVKEYTMKSKLETPKASEKQPPSPRCRLDPKEVLESLPPELKAGLQLQDVQILQNILSTMNPQVAEYHVRRCLEAGLWTSTERLFKDDTTEADDCRMMET</sequence>
<dbReference type="GO" id="GO:0031072">
    <property type="term" value="F:heat shock protein binding"/>
    <property type="evidence" value="ECO:0007669"/>
    <property type="project" value="TreeGrafter"/>
</dbReference>
<dbReference type="PANTHER" id="PTHR12800:SF2">
    <property type="entry name" value="HSP90 CO-CHAPERONE CDC37-LIKE 1"/>
    <property type="match status" value="1"/>
</dbReference>
<dbReference type="AlphaFoldDB" id="A0A8M1KEZ7"/>
<dbReference type="KEGG" id="char:122131974"/>
<dbReference type="SMART" id="SM01069">
    <property type="entry name" value="CDC37_C"/>
    <property type="match status" value="1"/>
</dbReference>
<accession>A0A8M1KEZ7</accession>
<dbReference type="GO" id="GO:0005737">
    <property type="term" value="C:cytoplasm"/>
    <property type="evidence" value="ECO:0007669"/>
    <property type="project" value="TreeGrafter"/>
</dbReference>
<organism evidence="2 3">
    <name type="scientific">Clupea harengus</name>
    <name type="common">Atlantic herring</name>
    <dbReference type="NCBI Taxonomy" id="7950"/>
    <lineage>
        <taxon>Eukaryota</taxon>
        <taxon>Metazoa</taxon>
        <taxon>Chordata</taxon>
        <taxon>Craniata</taxon>
        <taxon>Vertebrata</taxon>
        <taxon>Euteleostomi</taxon>
        <taxon>Actinopterygii</taxon>
        <taxon>Neopterygii</taxon>
        <taxon>Teleostei</taxon>
        <taxon>Clupei</taxon>
        <taxon>Clupeiformes</taxon>
        <taxon>Clupeoidei</taxon>
        <taxon>Clupeidae</taxon>
        <taxon>Clupea</taxon>
    </lineage>
</organism>
<dbReference type="Proteomes" id="UP000515152">
    <property type="component" value="Unplaced"/>
</dbReference>
<dbReference type="InterPro" id="IPR013873">
    <property type="entry name" value="Cdc37_C"/>
</dbReference>
<dbReference type="GO" id="GO:0006457">
    <property type="term" value="P:protein folding"/>
    <property type="evidence" value="ECO:0007669"/>
    <property type="project" value="TreeGrafter"/>
</dbReference>
<name>A0A8M1KEZ7_CLUHA</name>
<evidence type="ECO:0000313" key="3">
    <source>
        <dbReference type="RefSeq" id="XP_042562636.1"/>
    </source>
</evidence>
<feature type="non-terminal residue" evidence="3">
    <location>
        <position position="1"/>
    </location>
</feature>
<reference evidence="3" key="1">
    <citation type="submission" date="2025-08" db="UniProtKB">
        <authorList>
            <consortium name="RefSeq"/>
        </authorList>
    </citation>
    <scope>IDENTIFICATION</scope>
</reference>
<proteinExistence type="predicted"/>
<dbReference type="GO" id="GO:0050821">
    <property type="term" value="P:protein stabilization"/>
    <property type="evidence" value="ECO:0007669"/>
    <property type="project" value="TreeGrafter"/>
</dbReference>
<dbReference type="GO" id="GO:0051087">
    <property type="term" value="F:protein-folding chaperone binding"/>
    <property type="evidence" value="ECO:0007669"/>
    <property type="project" value="TreeGrafter"/>
</dbReference>
<evidence type="ECO:0000313" key="2">
    <source>
        <dbReference type="Proteomes" id="UP000515152"/>
    </source>
</evidence>
<keyword evidence="2" id="KW-1185">Reference proteome</keyword>
<protein>
    <submittedName>
        <fullName evidence="3">Hsp90 co-chaperone Cdc37-like 1</fullName>
    </submittedName>
</protein>
<evidence type="ECO:0000259" key="1">
    <source>
        <dbReference type="SMART" id="SM01069"/>
    </source>
</evidence>
<gene>
    <name evidence="3" type="primary">LOC122131974</name>
</gene>
<dbReference type="PANTHER" id="PTHR12800">
    <property type="entry name" value="CDC37-RELATED"/>
    <property type="match status" value="1"/>
</dbReference>
<dbReference type="InterPro" id="IPR004918">
    <property type="entry name" value="Cdc37"/>
</dbReference>
<dbReference type="OrthoDB" id="440202at2759"/>